<feature type="compositionally biased region" description="Basic and acidic residues" evidence="1">
    <location>
        <begin position="234"/>
        <end position="246"/>
    </location>
</feature>
<dbReference type="NCBIfam" id="TIGR01571">
    <property type="entry name" value="A_thal_Cys_rich"/>
    <property type="match status" value="1"/>
</dbReference>
<feature type="region of interest" description="Disordered" evidence="1">
    <location>
        <begin position="201"/>
        <end position="254"/>
    </location>
</feature>
<evidence type="ECO:0000313" key="3">
    <source>
        <dbReference type="Proteomes" id="UP000078544"/>
    </source>
</evidence>
<dbReference type="EMBL" id="AZGY01000020">
    <property type="protein sequence ID" value="KZZ90876.1"/>
    <property type="molecule type" value="Genomic_DNA"/>
</dbReference>
<evidence type="ECO:0000313" key="2">
    <source>
        <dbReference type="EMBL" id="KZZ90876.1"/>
    </source>
</evidence>
<proteinExistence type="predicted"/>
<comment type="caution">
    <text evidence="2">The sequence shown here is derived from an EMBL/GenBank/DDBJ whole genome shotgun (WGS) entry which is preliminary data.</text>
</comment>
<keyword evidence="3" id="KW-1185">Reference proteome</keyword>
<organism evidence="2 3">
    <name type="scientific">Moelleriella libera RCEF 2490</name>
    <dbReference type="NCBI Taxonomy" id="1081109"/>
    <lineage>
        <taxon>Eukaryota</taxon>
        <taxon>Fungi</taxon>
        <taxon>Dikarya</taxon>
        <taxon>Ascomycota</taxon>
        <taxon>Pezizomycotina</taxon>
        <taxon>Sordariomycetes</taxon>
        <taxon>Hypocreomycetidae</taxon>
        <taxon>Hypocreales</taxon>
        <taxon>Clavicipitaceae</taxon>
        <taxon>Moelleriella</taxon>
    </lineage>
</organism>
<dbReference type="STRING" id="1081109.A0A167Y576"/>
<dbReference type="PANTHER" id="PTHR15907">
    <property type="entry name" value="DUF614 FAMILY PROTEIN-RELATED"/>
    <property type="match status" value="1"/>
</dbReference>
<feature type="compositionally biased region" description="Low complexity" evidence="1">
    <location>
        <begin position="203"/>
        <end position="232"/>
    </location>
</feature>
<dbReference type="Proteomes" id="UP000078544">
    <property type="component" value="Unassembled WGS sequence"/>
</dbReference>
<dbReference type="InterPro" id="IPR006461">
    <property type="entry name" value="PLAC_motif_containing"/>
</dbReference>
<gene>
    <name evidence="2" type="ORF">AAL_07102</name>
</gene>
<dbReference type="OrthoDB" id="1045822at2759"/>
<dbReference type="AlphaFoldDB" id="A0A167Y576"/>
<accession>A0A167Y576</accession>
<protein>
    <submittedName>
        <fullName evidence="2">PLAC8 family protein</fullName>
    </submittedName>
</protein>
<reference evidence="2 3" key="1">
    <citation type="journal article" date="2016" name="Genome Biol. Evol.">
        <title>Divergent and convergent evolution of fungal pathogenicity.</title>
        <authorList>
            <person name="Shang Y."/>
            <person name="Xiao G."/>
            <person name="Zheng P."/>
            <person name="Cen K."/>
            <person name="Zhan S."/>
            <person name="Wang C."/>
        </authorList>
    </citation>
    <scope>NUCLEOTIDE SEQUENCE [LARGE SCALE GENOMIC DNA]</scope>
    <source>
        <strain evidence="2 3">RCEF 2490</strain>
    </source>
</reference>
<sequence length="254" mass="27803">MAAAQPTSTPATRSSHIDQADVEDWKKRFNDVLSRAGDVVKSKSPATSQPWHAGFFDCFNPIDTCLITYCLPCITFGKTHHRMRKDSTLKGYEPINTSVSHDQVQPLPAMGRGPGKAHDMTLKCLLFCGAGCFGVHWIPLAMQRMEIREKYNLEGSCLKDLALSFCCHCCSMIQDDKEAEHREQLLRSSGVQQQYQANTEKMAVPPATTDAAPAAPAAPVVAPALAEPQVPVTKTDEKPSPPKAEETQPPPKTD</sequence>
<name>A0A167Y576_9HYPO</name>
<dbReference type="Pfam" id="PF04749">
    <property type="entry name" value="PLAC8"/>
    <property type="match status" value="1"/>
</dbReference>
<evidence type="ECO:0000256" key="1">
    <source>
        <dbReference type="SAM" id="MobiDB-lite"/>
    </source>
</evidence>